<keyword evidence="1" id="KW-0802">TPR repeat</keyword>
<protein>
    <submittedName>
        <fullName evidence="3">Uncharacterized protein</fullName>
    </submittedName>
</protein>
<organism evidence="3 4">
    <name type="scientific">Leptospira hartskeerlii</name>
    <dbReference type="NCBI Taxonomy" id="2023177"/>
    <lineage>
        <taxon>Bacteria</taxon>
        <taxon>Pseudomonadati</taxon>
        <taxon>Spirochaetota</taxon>
        <taxon>Spirochaetia</taxon>
        <taxon>Leptospirales</taxon>
        <taxon>Leptospiraceae</taxon>
        <taxon>Leptospira</taxon>
    </lineage>
</organism>
<dbReference type="Proteomes" id="UP000232196">
    <property type="component" value="Unassembled WGS sequence"/>
</dbReference>
<dbReference type="PANTHER" id="PTHR12558:SF47">
    <property type="entry name" value="LIPOPOLYSACCHARIDE ASSEMBLY PROTEIN B"/>
    <property type="match status" value="1"/>
</dbReference>
<dbReference type="OrthoDB" id="344020at2"/>
<accession>A0A2M9XI70</accession>
<proteinExistence type="predicted"/>
<dbReference type="AlphaFoldDB" id="A0A2M9XI70"/>
<dbReference type="Gene3D" id="1.25.40.10">
    <property type="entry name" value="Tetratricopeptide repeat domain"/>
    <property type="match status" value="1"/>
</dbReference>
<keyword evidence="4" id="KW-1185">Reference proteome</keyword>
<dbReference type="Pfam" id="PF13432">
    <property type="entry name" value="TPR_16"/>
    <property type="match status" value="1"/>
</dbReference>
<feature type="region of interest" description="Disordered" evidence="2">
    <location>
        <begin position="30"/>
        <end position="57"/>
    </location>
</feature>
<gene>
    <name evidence="3" type="ORF">CH357_02120</name>
</gene>
<name>A0A2M9XI70_9LEPT</name>
<evidence type="ECO:0000313" key="3">
    <source>
        <dbReference type="EMBL" id="PJZ27370.1"/>
    </source>
</evidence>
<comment type="caution">
    <text evidence="3">The sequence shown here is derived from an EMBL/GenBank/DDBJ whole genome shotgun (WGS) entry which is preliminary data.</text>
</comment>
<dbReference type="Pfam" id="PF13181">
    <property type="entry name" value="TPR_8"/>
    <property type="match status" value="1"/>
</dbReference>
<reference evidence="3 4" key="1">
    <citation type="submission" date="2017-07" db="EMBL/GenBank/DDBJ databases">
        <title>Leptospira spp. isolated from tropical soils.</title>
        <authorList>
            <person name="Thibeaux R."/>
            <person name="Iraola G."/>
            <person name="Ferres I."/>
            <person name="Bierque E."/>
            <person name="Girault D."/>
            <person name="Soupe-Gilbert M.-E."/>
            <person name="Picardeau M."/>
            <person name="Goarant C."/>
        </authorList>
    </citation>
    <scope>NUCLEOTIDE SEQUENCE [LARGE SCALE GENOMIC DNA]</scope>
    <source>
        <strain evidence="3 4">MCA1-C-A1</strain>
    </source>
</reference>
<evidence type="ECO:0000313" key="4">
    <source>
        <dbReference type="Proteomes" id="UP000232196"/>
    </source>
</evidence>
<dbReference type="PANTHER" id="PTHR12558">
    <property type="entry name" value="CELL DIVISION CYCLE 16,23,27"/>
    <property type="match status" value="1"/>
</dbReference>
<dbReference type="SUPFAM" id="SSF48452">
    <property type="entry name" value="TPR-like"/>
    <property type="match status" value="1"/>
</dbReference>
<dbReference type="InterPro" id="IPR011990">
    <property type="entry name" value="TPR-like_helical_dom_sf"/>
</dbReference>
<dbReference type="EMBL" id="NPDN01000001">
    <property type="protein sequence ID" value="PJZ27370.1"/>
    <property type="molecule type" value="Genomic_DNA"/>
</dbReference>
<evidence type="ECO:0000256" key="2">
    <source>
        <dbReference type="SAM" id="MobiDB-lite"/>
    </source>
</evidence>
<dbReference type="SMART" id="SM00028">
    <property type="entry name" value="TPR"/>
    <property type="match status" value="3"/>
</dbReference>
<sequence>MIFCRKNISALLLGSILLLGVGLGSKETETSDESQSIIAPSPEGELPLPPQPTDQSEVSRKKYQILALNTETINLLRSNALARAQANIERLKKLDPDCLEYHYLSGAYLYVIGRYPQSKKALLKAVEINPSHDPSYYLLGMIFVRRNKWESSVSYFQKAVELANYNPFYRLNMALAYFETGQYLKAKAEAEKGIELKPNYRNLKLILLKVNFLLGNKADALAQCKEFAKEGFVHREFAYIYARLAMDIDKNFRKAIKLYNQFPDLPFNEKRFLAHAYFHTSNYRASANIYSIISGSKILSEEDRVNYLRSLVYIKDYRRLESFVASWMLEEPEKKIKIQEALDTAELLRENDPKVYHMLPSRSPYNN</sequence>
<dbReference type="PROSITE" id="PS50005">
    <property type="entry name" value="TPR"/>
    <property type="match status" value="1"/>
</dbReference>
<feature type="repeat" description="TPR" evidence="1">
    <location>
        <begin position="133"/>
        <end position="166"/>
    </location>
</feature>
<dbReference type="RefSeq" id="WP_100705111.1">
    <property type="nucleotide sequence ID" value="NZ_NPDL01000004.1"/>
</dbReference>
<dbReference type="InterPro" id="IPR019734">
    <property type="entry name" value="TPR_rpt"/>
</dbReference>
<evidence type="ECO:0000256" key="1">
    <source>
        <dbReference type="PROSITE-ProRule" id="PRU00339"/>
    </source>
</evidence>